<comment type="similarity">
    <text evidence="2 15">Belongs to the DNA polymerase type-B family.</text>
</comment>
<dbReference type="EMBL" id="CZPT02001290">
    <property type="protein sequence ID" value="SCU69715.1"/>
    <property type="molecule type" value="Genomic_DNA"/>
</dbReference>
<feature type="compositionally biased region" description="Basic and acidic residues" evidence="16">
    <location>
        <begin position="710"/>
        <end position="720"/>
    </location>
</feature>
<keyword evidence="4 15" id="KW-0808">Transferase</keyword>
<sequence>MNCSVQMPPPQDEWPIMESGTRTGWLFNYHPTSVAAPESAFDRHGGSGVRAALVLLFTDHEREVFQVNLFYNPYIFVSAVEGHEHEVELGMMSLFGPQLICHIEIVEKEDLDLINHLSGRKRLYLKVSFSNVQDLTTVRGRLEKIVKRNASMGASNTLLNPLDRSIGDVMAKTFEDDPVNSTTASERWFDWVHEIREYDVKYSMRVGIDLGVFVGLWYDVKVHEGETQLIRCDLNAYAPAMPRVCAFDIETTKAPLKFPQPEVDQIYMISYVLDGRGYLIVNREIVATDIHQFEYTPKPEYEGIFDTFNEPDEKALLQRFYSEMRLYQPTVYVTYNGDYFDFPFIHARSLFHHLSMREELGFSQNSEGAFVANKLVHLDCFYWVKRDSYLPQGSQGLKAVTKYKLGYEPIEVDPEDMLPLAQSNPQQMASYSVSDALSTWFLYQKYVHPFIYSLSTIIPMAPDDVLRKGSGGLCESLLMVQAYANNVIFPNKKEIKLERFFNGHLIDSETYIGGRVEALRSGVYRSDIPIHFQMSADMYQKLIDDLDDALRFSLEVENSVKMNEVTNYEEIRDSIKARLEVLRDRPSQYATPIIYHLDVGAMYPNIILTNRLQPYAIPKAEVCAGCCFNSPTNEHFCKRTMAWKWKGEFLTAGRHEYQRVKAQLENESFAESVIQQANLSAVQKKTYGNRKDNVLEGTAYEKKRRPFAKRQNDVKSDYRHENNFQRQEARNALLHKEFQKDQDGSGSDEDEDAGGPKAYYKLQESTKFNMLKKRLAEYSRKAYGKIHESREIMRSDVVCQRENSFYVDTVRLFRDRRYEYKAALKTWKKRLDNAKDTEEIKLCKSRCVQMESLQLAHKCILNSFYGYVMRKGSRWYSMEMAGIVTYLGATLIQMARALVQQIGVTLELDTDGIWCCLPNTFPENFTFTTTNPSTPKVTISYPCIVLNKMVHDGYTNHQYQTCVGPGLYERRSECSIYFEVDGPYLAMMLPASREEGKGIKKRYAVFDPDGRLADLKGFELKRRGELMLIKDFQSQVFRRFLDGTTLVESYASAAVAANVALDMLYSKGEGYDPEEILEKLSESSNMTRRLSEYPDSQKSLALTTARRIGDFLGPQMVKDKGLACQFVISRLPSGRPVTERAIPLTIFRADPAIRTHFLRKWTGDNSISANVDLQHLLDWDYYIARYNACVQKIITIPAALQQVPNPVPRVPYPDWLQKRVQQLNSRFKQTTLTNMFVKAKPGDGGVPDVEDLVTGDGVAPSSGGEKDVRRKKNGSAGVVNGDVYYLQESEGTDSDVASIVNVSDDEGYRLVREAELHEIEDVEMLKSKYFAPNSNHPMDAAFFADARVGAWLKLQKQAWTRRATLRRQMMKESELLTADGQPTSSHFIDVKTKALSTTWHIMEIRTDKADDGTVAVIAALDKTLYTFRCIVPRRIVVDADHNAFLPSAKPVTNALVLPRSRSSTNLLHVDLPPGREGERMLNGLLTGREDVHMVYEDHITRAEVMIEKIGCCANVLVDDYLRNARQRPYARGTFSVDELTSVPTGNYLQNSSNRFVFLFHVASDTRGIIGLVNHFDHTAFVAIIQPASAPAPTINWRTLFFEAAQSLNSTEVPLDVTWEVVADTENAWRLVYRSLNGVMEGGGSPLFAVLESSITTTQLIEQRCLPSSLPYLRILGAAEDERLLSDPFRWTRLLARRLLQRYCASLLWVEERISFSRLSRIPLCNLMQDTSVHAWDVLFTRALHARAHVLWNSRDVSIAFDSIEERPRQVVMPGGYLSWGVEFSLARLDVVAVLFSQLIQEGDDPNAHALCNQGVTTHFNILRDLVSDLLGQVRTNAVADVLLASFSRWIRDPVSSCYEPRLLELVSTLAHRALTTVLFSLAKLGGRTVKVDGDSIVVLTPKHTIQDTVSFARFMVDSLKDQPMLLLLSLKPIRYWCPFVILDKRDYVFLYVTSEGCKSLKEKDQVVLDEMLVEYSFTIWSKLPKKVRDILLVRIEGTLRAIALARESVLVEVQEDPTVVLATKNEQILTRIVGVYKKLVEGKLHTELIEEVHDLTERKDLHEKGLPAGETTLTGAAVALEYTKVVCRLLELFPNDGVLGKVRNNCLRLCGVSPFSPLAQITADADTDCHQLMFQCSFCNADVLLDLSIREKRMRCNGCSAPIFASAVESYLVRKVNTLVMSYTKQDFVCGKCHEVTANSINQTCCGPLVGKAKPIHTQLQALKKVAVIQGFAWLEECVETALQFS</sequence>
<comment type="caution">
    <text evidence="18">The sequence shown here is derived from an EMBL/GenBank/DDBJ whole genome shotgun (WGS) entry which is preliminary data.</text>
</comment>
<keyword evidence="8 15" id="KW-0863">Zinc-finger</keyword>
<evidence type="ECO:0000256" key="7">
    <source>
        <dbReference type="ARBA" id="ARBA00022723"/>
    </source>
</evidence>
<keyword evidence="3 15" id="KW-0004">4Fe-4S</keyword>
<dbReference type="EC" id="2.7.7.7" evidence="15"/>
<dbReference type="VEuPathDB" id="TriTrypDB:TEOVI_000128400"/>
<keyword evidence="14 15" id="KW-0539">Nucleus</keyword>
<dbReference type="FunFam" id="3.90.1600.10:FF:000006">
    <property type="entry name" value="DNA polymerase epsilon catalytic subunit"/>
    <property type="match status" value="1"/>
</dbReference>
<feature type="domain" description="DNA polymerase epsilon catalytic subunit A C-terminal" evidence="17">
    <location>
        <begin position="1595"/>
        <end position="1950"/>
    </location>
</feature>
<keyword evidence="10 15" id="KW-0239">DNA-directed DNA polymerase</keyword>
<dbReference type="RefSeq" id="XP_067080629.1">
    <property type="nucleotide sequence ID" value="XM_067224528.1"/>
</dbReference>
<keyword evidence="7 15" id="KW-0479">Metal-binding</keyword>
<comment type="cofactor">
    <cofactor evidence="15">
        <name>[4Fe-4S] cluster</name>
        <dbReference type="ChEBI" id="CHEBI:49883"/>
    </cofactor>
</comment>
<dbReference type="GO" id="GO:0008622">
    <property type="term" value="C:epsilon DNA polymerase complex"/>
    <property type="evidence" value="ECO:0007669"/>
    <property type="project" value="InterPro"/>
</dbReference>
<comment type="catalytic activity">
    <reaction evidence="15">
        <text>DNA(n) + a 2'-deoxyribonucleoside 5'-triphosphate = DNA(n+1) + diphosphate</text>
        <dbReference type="Rhea" id="RHEA:22508"/>
        <dbReference type="Rhea" id="RHEA-COMP:17339"/>
        <dbReference type="Rhea" id="RHEA-COMP:17340"/>
        <dbReference type="ChEBI" id="CHEBI:33019"/>
        <dbReference type="ChEBI" id="CHEBI:61560"/>
        <dbReference type="ChEBI" id="CHEBI:173112"/>
        <dbReference type="EC" id="2.7.7.7"/>
    </reaction>
</comment>
<dbReference type="GO" id="GO:0051539">
    <property type="term" value="F:4 iron, 4 sulfur cluster binding"/>
    <property type="evidence" value="ECO:0007669"/>
    <property type="project" value="UniProtKB-KW"/>
</dbReference>
<comment type="function">
    <text evidence="15">DNA polymerase II participates in chromosomal DNA replication.</text>
</comment>
<dbReference type="InterPro" id="IPR013697">
    <property type="entry name" value="DNA_pol_e_suA_C"/>
</dbReference>
<keyword evidence="11 15" id="KW-0408">Iron</keyword>
<dbReference type="SUPFAM" id="SSF56672">
    <property type="entry name" value="DNA/RNA polymerases"/>
    <property type="match status" value="1"/>
</dbReference>
<protein>
    <recommendedName>
        <fullName evidence="15">DNA polymerase epsilon catalytic subunit</fullName>
        <ecNumber evidence="15">2.7.7.7</ecNumber>
    </recommendedName>
</protein>
<dbReference type="Gene3D" id="3.30.420.10">
    <property type="entry name" value="Ribonuclease H-like superfamily/Ribonuclease H"/>
    <property type="match status" value="1"/>
</dbReference>
<evidence type="ECO:0000313" key="18">
    <source>
        <dbReference type="EMBL" id="SCU69715.1"/>
    </source>
</evidence>
<dbReference type="GO" id="GO:0000166">
    <property type="term" value="F:nucleotide binding"/>
    <property type="evidence" value="ECO:0007669"/>
    <property type="project" value="InterPro"/>
</dbReference>
<evidence type="ECO:0000256" key="3">
    <source>
        <dbReference type="ARBA" id="ARBA00022485"/>
    </source>
</evidence>
<dbReference type="GO" id="GO:0008270">
    <property type="term" value="F:zinc ion binding"/>
    <property type="evidence" value="ECO:0007669"/>
    <property type="project" value="UniProtKB-KW"/>
</dbReference>
<dbReference type="InterPro" id="IPR036397">
    <property type="entry name" value="RNaseH_sf"/>
</dbReference>
<evidence type="ECO:0000256" key="6">
    <source>
        <dbReference type="ARBA" id="ARBA00022705"/>
    </source>
</evidence>
<evidence type="ECO:0000256" key="15">
    <source>
        <dbReference type="RuleBase" id="RU365029"/>
    </source>
</evidence>
<dbReference type="PANTHER" id="PTHR10670:SF0">
    <property type="entry name" value="DNA POLYMERASE EPSILON CATALYTIC SUBUNIT A"/>
    <property type="match status" value="1"/>
</dbReference>
<dbReference type="InterPro" id="IPR006172">
    <property type="entry name" value="DNA-dir_DNA_pol_B"/>
</dbReference>
<dbReference type="GO" id="GO:0006297">
    <property type="term" value="P:nucleotide-excision repair, DNA gap filling"/>
    <property type="evidence" value="ECO:0007669"/>
    <property type="project" value="TreeGrafter"/>
</dbReference>
<dbReference type="PANTHER" id="PTHR10670">
    <property type="entry name" value="DNA POLYMERASE EPSILON CATALYTIC SUBUNIT A"/>
    <property type="match status" value="1"/>
</dbReference>
<dbReference type="CDD" id="cd05779">
    <property type="entry name" value="DNA_polB_epsilon_exo"/>
    <property type="match status" value="1"/>
</dbReference>
<evidence type="ECO:0000256" key="13">
    <source>
        <dbReference type="ARBA" id="ARBA00023125"/>
    </source>
</evidence>
<dbReference type="InterPro" id="IPR043502">
    <property type="entry name" value="DNA/RNA_pol_sf"/>
</dbReference>
<evidence type="ECO:0000259" key="17">
    <source>
        <dbReference type="SMART" id="SM01159"/>
    </source>
</evidence>
<dbReference type="InterPro" id="IPR006133">
    <property type="entry name" value="DNA-dir_DNA_pol_B_exonuc"/>
</dbReference>
<evidence type="ECO:0000256" key="12">
    <source>
        <dbReference type="ARBA" id="ARBA00023014"/>
    </source>
</evidence>
<dbReference type="SMART" id="SM01159">
    <property type="entry name" value="DUF1744"/>
    <property type="match status" value="1"/>
</dbReference>
<feature type="region of interest" description="Disordered" evidence="16">
    <location>
        <begin position="698"/>
        <end position="720"/>
    </location>
</feature>
<evidence type="ECO:0000256" key="8">
    <source>
        <dbReference type="ARBA" id="ARBA00022771"/>
    </source>
</evidence>
<evidence type="ECO:0000256" key="10">
    <source>
        <dbReference type="ARBA" id="ARBA00022932"/>
    </source>
</evidence>
<dbReference type="GO" id="GO:0006272">
    <property type="term" value="P:leading strand elongation"/>
    <property type="evidence" value="ECO:0007669"/>
    <property type="project" value="TreeGrafter"/>
</dbReference>
<accession>A0A1G4IBW9</accession>
<evidence type="ECO:0000256" key="2">
    <source>
        <dbReference type="ARBA" id="ARBA00005755"/>
    </source>
</evidence>
<dbReference type="InterPro" id="IPR029703">
    <property type="entry name" value="POL2"/>
</dbReference>
<gene>
    <name evidence="18" type="ORF">TEOVI_000128400</name>
</gene>
<dbReference type="CDD" id="cd05535">
    <property type="entry name" value="POLBc_epsilon"/>
    <property type="match status" value="1"/>
</dbReference>
<keyword evidence="13 15" id="KW-0238">DNA-binding</keyword>
<evidence type="ECO:0000256" key="16">
    <source>
        <dbReference type="SAM" id="MobiDB-lite"/>
    </source>
</evidence>
<name>A0A1G4IBW9_TRYEQ</name>
<dbReference type="GO" id="GO:0045004">
    <property type="term" value="P:DNA replication proofreading"/>
    <property type="evidence" value="ECO:0007669"/>
    <property type="project" value="TreeGrafter"/>
</dbReference>
<dbReference type="InterPro" id="IPR042087">
    <property type="entry name" value="DNA_pol_B_thumb"/>
</dbReference>
<keyword evidence="5 15" id="KW-0548">Nucleotidyltransferase</keyword>
<dbReference type="GO" id="GO:0006287">
    <property type="term" value="P:base-excision repair, gap-filling"/>
    <property type="evidence" value="ECO:0007669"/>
    <property type="project" value="TreeGrafter"/>
</dbReference>
<dbReference type="SUPFAM" id="SSF53098">
    <property type="entry name" value="Ribonuclease H-like"/>
    <property type="match status" value="1"/>
</dbReference>
<keyword evidence="6 15" id="KW-0235">DNA replication</keyword>
<keyword evidence="12 15" id="KW-0411">Iron-sulfur</keyword>
<dbReference type="Gene3D" id="1.10.132.60">
    <property type="entry name" value="DNA polymerase family B, C-terminal domain"/>
    <property type="match status" value="1"/>
</dbReference>
<dbReference type="InterPro" id="IPR023211">
    <property type="entry name" value="DNA_pol_palm_dom_sf"/>
</dbReference>
<dbReference type="Pfam" id="PF03104">
    <property type="entry name" value="DNA_pol_B_exo1"/>
    <property type="match status" value="1"/>
</dbReference>
<proteinExistence type="inferred from homology"/>
<dbReference type="GO" id="GO:0003887">
    <property type="term" value="F:DNA-directed DNA polymerase activity"/>
    <property type="evidence" value="ECO:0007669"/>
    <property type="project" value="UniProtKB-KW"/>
</dbReference>
<organism evidence="18 19">
    <name type="scientific">Trypanosoma equiperdum</name>
    <dbReference type="NCBI Taxonomy" id="5694"/>
    <lineage>
        <taxon>Eukaryota</taxon>
        <taxon>Discoba</taxon>
        <taxon>Euglenozoa</taxon>
        <taxon>Kinetoplastea</taxon>
        <taxon>Metakinetoplastina</taxon>
        <taxon>Trypanosomatida</taxon>
        <taxon>Trypanosomatidae</taxon>
        <taxon>Trypanosoma</taxon>
    </lineage>
</organism>
<dbReference type="Gene3D" id="3.30.342.10">
    <property type="entry name" value="DNA Polymerase, chain B, domain 1"/>
    <property type="match status" value="1"/>
</dbReference>
<dbReference type="InterPro" id="IPR012337">
    <property type="entry name" value="RNaseH-like_sf"/>
</dbReference>
<evidence type="ECO:0000256" key="5">
    <source>
        <dbReference type="ARBA" id="ARBA00022695"/>
    </source>
</evidence>
<dbReference type="Gene3D" id="3.90.1600.10">
    <property type="entry name" value="Palm domain of DNA polymerase"/>
    <property type="match status" value="1"/>
</dbReference>
<evidence type="ECO:0000256" key="11">
    <source>
        <dbReference type="ARBA" id="ARBA00023004"/>
    </source>
</evidence>
<dbReference type="Proteomes" id="UP000195570">
    <property type="component" value="Unassembled WGS sequence"/>
</dbReference>
<evidence type="ECO:0000256" key="1">
    <source>
        <dbReference type="ARBA" id="ARBA00004123"/>
    </source>
</evidence>
<keyword evidence="19" id="KW-1185">Reference proteome</keyword>
<dbReference type="FunFam" id="3.30.420.10:FF:000010">
    <property type="entry name" value="DNA polymerase epsilon catalytic subunit"/>
    <property type="match status" value="1"/>
</dbReference>
<evidence type="ECO:0000256" key="14">
    <source>
        <dbReference type="ARBA" id="ARBA00023242"/>
    </source>
</evidence>
<dbReference type="FunFam" id="3.30.342.10:FF:000030">
    <property type="entry name" value="DNA polymerase epsilon catalytic subunit"/>
    <property type="match status" value="1"/>
</dbReference>
<dbReference type="GO" id="GO:0008310">
    <property type="term" value="F:single-stranded DNA 3'-5' DNA exonuclease activity"/>
    <property type="evidence" value="ECO:0007669"/>
    <property type="project" value="TreeGrafter"/>
</dbReference>
<dbReference type="FunFam" id="1.10.132.60:FF:000003">
    <property type="entry name" value="DNA polymerase epsilon catalytic subunit"/>
    <property type="match status" value="1"/>
</dbReference>
<dbReference type="SMART" id="SM00486">
    <property type="entry name" value="POLBc"/>
    <property type="match status" value="1"/>
</dbReference>
<evidence type="ECO:0000313" key="19">
    <source>
        <dbReference type="Proteomes" id="UP000195570"/>
    </source>
</evidence>
<dbReference type="InterPro" id="IPR055191">
    <property type="entry name" value="POL2_thumb"/>
</dbReference>
<dbReference type="GeneID" id="92375224"/>
<dbReference type="GO" id="GO:0003677">
    <property type="term" value="F:DNA binding"/>
    <property type="evidence" value="ECO:0007669"/>
    <property type="project" value="UniProtKB-KW"/>
</dbReference>
<comment type="subcellular location">
    <subcellularLocation>
        <location evidence="1 15">Nucleus</location>
    </subcellularLocation>
</comment>
<dbReference type="Pfam" id="PF08490">
    <property type="entry name" value="DUF1744"/>
    <property type="match status" value="1"/>
</dbReference>
<dbReference type="GO" id="GO:0000278">
    <property type="term" value="P:mitotic cell cycle"/>
    <property type="evidence" value="ECO:0007669"/>
    <property type="project" value="TreeGrafter"/>
</dbReference>
<dbReference type="Pfam" id="PF22634">
    <property type="entry name" value="POL2_thumb"/>
    <property type="match status" value="1"/>
</dbReference>
<keyword evidence="9 15" id="KW-0862">Zinc</keyword>
<evidence type="ECO:0000256" key="4">
    <source>
        <dbReference type="ARBA" id="ARBA00022679"/>
    </source>
</evidence>
<reference evidence="18" key="1">
    <citation type="submission" date="2016-09" db="EMBL/GenBank/DDBJ databases">
        <authorList>
            <person name="Hebert L."/>
            <person name="Moumen B."/>
        </authorList>
    </citation>
    <scope>NUCLEOTIDE SEQUENCE [LARGE SCALE GENOMIC DNA]</scope>
    <source>
        <strain evidence="18">OVI</strain>
    </source>
</reference>
<evidence type="ECO:0000256" key="9">
    <source>
        <dbReference type="ARBA" id="ARBA00022833"/>
    </source>
</evidence>